<dbReference type="CDD" id="cd00093">
    <property type="entry name" value="HTH_XRE"/>
    <property type="match status" value="1"/>
</dbReference>
<reference evidence="3" key="1">
    <citation type="submission" date="2015-05" db="EMBL/GenBank/DDBJ databases">
        <authorList>
            <person name="Urmite Genomes"/>
        </authorList>
    </citation>
    <scope>NUCLEOTIDE SEQUENCE [LARGE SCALE GENOMIC DNA]</scope>
    <source>
        <strain evidence="3">LF1</strain>
    </source>
</reference>
<dbReference type="Gene3D" id="1.10.260.40">
    <property type="entry name" value="lambda repressor-like DNA-binding domains"/>
    <property type="match status" value="1"/>
</dbReference>
<dbReference type="PROSITE" id="PS50943">
    <property type="entry name" value="HTH_CROC1"/>
    <property type="match status" value="1"/>
</dbReference>
<dbReference type="SUPFAM" id="SSF47413">
    <property type="entry name" value="lambda repressor-like DNA-binding domains"/>
    <property type="match status" value="1"/>
</dbReference>
<dbReference type="STRING" id="1499688.BN000_00711"/>
<dbReference type="Pfam" id="PF01381">
    <property type="entry name" value="HTH_3"/>
    <property type="match status" value="1"/>
</dbReference>
<gene>
    <name evidence="2" type="ORF">BN000_00711</name>
</gene>
<dbReference type="AlphaFoldDB" id="A0A0U1NSW4"/>
<dbReference type="Proteomes" id="UP000199087">
    <property type="component" value="Unassembled WGS sequence"/>
</dbReference>
<feature type="domain" description="HTH cro/C1-type" evidence="1">
    <location>
        <begin position="7"/>
        <end position="61"/>
    </location>
</feature>
<evidence type="ECO:0000313" key="3">
    <source>
        <dbReference type="Proteomes" id="UP000199087"/>
    </source>
</evidence>
<dbReference type="Gene3D" id="1.25.40.10">
    <property type="entry name" value="Tetratricopeptide repeat domain"/>
    <property type="match status" value="1"/>
</dbReference>
<dbReference type="EMBL" id="CVRB01000001">
    <property type="protein sequence ID" value="CRK80822.1"/>
    <property type="molecule type" value="Genomic_DNA"/>
</dbReference>
<keyword evidence="3" id="KW-1185">Reference proteome</keyword>
<proteinExistence type="predicted"/>
<dbReference type="SMART" id="SM00530">
    <property type="entry name" value="HTH_XRE"/>
    <property type="match status" value="1"/>
</dbReference>
<dbReference type="RefSeq" id="WP_176699629.1">
    <property type="nucleotide sequence ID" value="NZ_CVRB01000001.1"/>
</dbReference>
<dbReference type="InterPro" id="IPR001387">
    <property type="entry name" value="Cro/C1-type_HTH"/>
</dbReference>
<dbReference type="GO" id="GO:0003677">
    <property type="term" value="F:DNA binding"/>
    <property type="evidence" value="ECO:0007669"/>
    <property type="project" value="InterPro"/>
</dbReference>
<dbReference type="SUPFAM" id="SSF48452">
    <property type="entry name" value="TPR-like"/>
    <property type="match status" value="1"/>
</dbReference>
<dbReference type="InterPro" id="IPR011990">
    <property type="entry name" value="TPR-like_helical_dom_sf"/>
</dbReference>
<organism evidence="2 3">
    <name type="scientific">Neobacillus massiliamazoniensis</name>
    <dbReference type="NCBI Taxonomy" id="1499688"/>
    <lineage>
        <taxon>Bacteria</taxon>
        <taxon>Bacillati</taxon>
        <taxon>Bacillota</taxon>
        <taxon>Bacilli</taxon>
        <taxon>Bacillales</taxon>
        <taxon>Bacillaceae</taxon>
        <taxon>Neobacillus</taxon>
    </lineage>
</organism>
<evidence type="ECO:0000259" key="1">
    <source>
        <dbReference type="PROSITE" id="PS50943"/>
    </source>
</evidence>
<sequence length="407" mass="48119">MNVGKIIKFFREKANLTQEQLGNGICSVTHVSKIERGITEYSSEITTLLAKRLGINIQEEVERLKGIEKHLHRLHNSIIMQKLEEAEATINELEECSILYASDYQDQFHLLKARYYLLQGNVEQAKKLILPIQKNQSKLPLYEINLLKHVLGIYYILKKDYFQAIDVLKTINTDHYHNLEYYYNLAFAYHSIDSKILAYYYAEKVLEYFKSMNNFVRVIDTETVMLVQIGDNEYLNFQDTIAKYESLIQTCETFHFHDKKAKLLHNWAYNHYRRGELIEAQQIYYKAMQSWEKNSSFFLLSFSGYIRSSNEGDLLEKNKLMKLVDEGMSLAKHSNEPLYSILFTLLYYEIEDHISLYPYINEIAIPFFKQNGQFWLSEQYEKRLFSHYSHTQQIDKAITVAQSLIKI</sequence>
<evidence type="ECO:0000313" key="2">
    <source>
        <dbReference type="EMBL" id="CRK80822.1"/>
    </source>
</evidence>
<dbReference type="InterPro" id="IPR010982">
    <property type="entry name" value="Lambda_DNA-bd_dom_sf"/>
</dbReference>
<name>A0A0U1NSW4_9BACI</name>
<protein>
    <submittedName>
        <fullName evidence="2">Transcriptional regulator/TPR domain protein</fullName>
    </submittedName>
</protein>
<accession>A0A0U1NSW4</accession>